<dbReference type="InterPro" id="IPR016088">
    <property type="entry name" value="Chalcone_isomerase_3-sand"/>
</dbReference>
<protein>
    <recommendedName>
        <fullName evidence="2">Chalcone isomerase domain-containing protein</fullName>
    </recommendedName>
</protein>
<keyword evidence="4" id="KW-1185">Reference proteome</keyword>
<evidence type="ECO:0000313" key="4">
    <source>
        <dbReference type="Proteomes" id="UP000583752"/>
    </source>
</evidence>
<proteinExistence type="predicted"/>
<dbReference type="EMBL" id="JABBGG010000009">
    <property type="protein sequence ID" value="NML62560.1"/>
    <property type="molecule type" value="Genomic_DNA"/>
</dbReference>
<accession>A0A848HQY4</accession>
<dbReference type="Proteomes" id="UP000583752">
    <property type="component" value="Unassembled WGS sequence"/>
</dbReference>
<evidence type="ECO:0000313" key="3">
    <source>
        <dbReference type="EMBL" id="NML62560.1"/>
    </source>
</evidence>
<feature type="signal peptide" evidence="1">
    <location>
        <begin position="1"/>
        <end position="21"/>
    </location>
</feature>
<comment type="caution">
    <text evidence="3">The sequence shown here is derived from an EMBL/GenBank/DDBJ whole genome shotgun (WGS) entry which is preliminary data.</text>
</comment>
<evidence type="ECO:0000256" key="1">
    <source>
        <dbReference type="SAM" id="SignalP"/>
    </source>
</evidence>
<sequence length="176" mass="18574">MARRFQAALMAALLAFGAAHAAMPNIAADVPGARVAGQGGFTWFGMKIYDARLWVGDAGYVPDAPFALELRYARTLSGARIAEASAGQMEKTGGGTPAQRAAWLNQMRAIFPDVKEGSSITGVFLPGGAVRFHLDGADLGTIAEPGFAQAFAGIWLSPRTTAPRLREALLKEAARR</sequence>
<reference evidence="3 4" key="1">
    <citation type="submission" date="2020-04" db="EMBL/GenBank/DDBJ databases">
        <title>Massilia sp. RP-1-19 isolated from soil.</title>
        <authorList>
            <person name="Dahal R.H."/>
        </authorList>
    </citation>
    <scope>NUCLEOTIDE SEQUENCE [LARGE SCALE GENOMIC DNA]</scope>
    <source>
        <strain evidence="3 4">RP-1-19</strain>
    </source>
</reference>
<dbReference type="InterPro" id="IPR016087">
    <property type="entry name" value="Chalcone_isomerase"/>
</dbReference>
<dbReference type="AlphaFoldDB" id="A0A848HQY4"/>
<gene>
    <name evidence="3" type="ORF">HHL21_16055</name>
</gene>
<feature type="chain" id="PRO_5032834788" description="Chalcone isomerase domain-containing protein" evidence="1">
    <location>
        <begin position="22"/>
        <end position="176"/>
    </location>
</feature>
<feature type="domain" description="Chalcone isomerase" evidence="2">
    <location>
        <begin position="47"/>
        <end position="170"/>
    </location>
</feature>
<dbReference type="RefSeq" id="WP_169467659.1">
    <property type="nucleotide sequence ID" value="NZ_JABBGG010000009.1"/>
</dbReference>
<keyword evidence="1" id="KW-0732">Signal</keyword>
<name>A0A848HQY4_9BURK</name>
<evidence type="ECO:0000259" key="2">
    <source>
        <dbReference type="Pfam" id="PF16036"/>
    </source>
</evidence>
<dbReference type="Gene3D" id="3.50.70.10">
    <property type="match status" value="1"/>
</dbReference>
<organism evidence="3 4">
    <name type="scientific">Massilia polaris</name>
    <dbReference type="NCBI Taxonomy" id="2728846"/>
    <lineage>
        <taxon>Bacteria</taxon>
        <taxon>Pseudomonadati</taxon>
        <taxon>Pseudomonadota</taxon>
        <taxon>Betaproteobacteria</taxon>
        <taxon>Burkholderiales</taxon>
        <taxon>Oxalobacteraceae</taxon>
        <taxon>Telluria group</taxon>
        <taxon>Massilia</taxon>
    </lineage>
</organism>
<dbReference type="Pfam" id="PF16036">
    <property type="entry name" value="Chalcone_3"/>
    <property type="match status" value="1"/>
</dbReference>